<organism evidence="2 3">
    <name type="scientific">Williamwhitmania taraxaci</name>
    <dbReference type="NCBI Taxonomy" id="1640674"/>
    <lineage>
        <taxon>Bacteria</taxon>
        <taxon>Pseudomonadati</taxon>
        <taxon>Bacteroidota</taxon>
        <taxon>Bacteroidia</taxon>
        <taxon>Bacteroidales</taxon>
        <taxon>Williamwhitmaniaceae</taxon>
        <taxon>Williamwhitmania</taxon>
    </lineage>
</organism>
<proteinExistence type="predicted"/>
<dbReference type="EMBL" id="FMYP01000027">
    <property type="protein sequence ID" value="SDC35722.1"/>
    <property type="molecule type" value="Genomic_DNA"/>
</dbReference>
<protein>
    <submittedName>
        <fullName evidence="2">Mannose-6-phosphate isomerase, cupin superfamily</fullName>
    </submittedName>
</protein>
<name>A0A1G6KX99_9BACT</name>
<feature type="domain" description="Cupin type-2" evidence="1">
    <location>
        <begin position="33"/>
        <end position="100"/>
    </location>
</feature>
<evidence type="ECO:0000313" key="3">
    <source>
        <dbReference type="Proteomes" id="UP000199452"/>
    </source>
</evidence>
<dbReference type="PANTHER" id="PTHR37694">
    <property type="entry name" value="SLR8022 PROTEIN"/>
    <property type="match status" value="1"/>
</dbReference>
<dbReference type="PANTHER" id="PTHR37694:SF1">
    <property type="entry name" value="SLR8022 PROTEIN"/>
    <property type="match status" value="1"/>
</dbReference>
<dbReference type="SUPFAM" id="SSF51182">
    <property type="entry name" value="RmlC-like cupins"/>
    <property type="match status" value="1"/>
</dbReference>
<dbReference type="Gene3D" id="2.60.120.10">
    <property type="entry name" value="Jelly Rolls"/>
    <property type="match status" value="1"/>
</dbReference>
<evidence type="ECO:0000313" key="2">
    <source>
        <dbReference type="EMBL" id="SDC35722.1"/>
    </source>
</evidence>
<keyword evidence="3" id="KW-1185">Reference proteome</keyword>
<dbReference type="STRING" id="1640674.SAMN05216323_102739"/>
<dbReference type="InterPro" id="IPR011051">
    <property type="entry name" value="RmlC_Cupin_sf"/>
</dbReference>
<dbReference type="OrthoDB" id="9806121at2"/>
<dbReference type="RefSeq" id="WP_092438009.1">
    <property type="nucleotide sequence ID" value="NZ_FMYP01000027.1"/>
</dbReference>
<dbReference type="Proteomes" id="UP000199452">
    <property type="component" value="Unassembled WGS sequence"/>
</dbReference>
<accession>A0A1G6KX99</accession>
<reference evidence="2 3" key="1">
    <citation type="submission" date="2016-09" db="EMBL/GenBank/DDBJ databases">
        <authorList>
            <person name="Capua I."/>
            <person name="De Benedictis P."/>
            <person name="Joannis T."/>
            <person name="Lombin L.H."/>
            <person name="Cattoli G."/>
        </authorList>
    </citation>
    <scope>NUCLEOTIDE SEQUENCE [LARGE SCALE GENOMIC DNA]</scope>
    <source>
        <strain evidence="2 3">A7P-90m</strain>
    </source>
</reference>
<dbReference type="InterPro" id="IPR013096">
    <property type="entry name" value="Cupin_2"/>
</dbReference>
<dbReference type="Pfam" id="PF07883">
    <property type="entry name" value="Cupin_2"/>
    <property type="match status" value="1"/>
</dbReference>
<evidence type="ECO:0000259" key="1">
    <source>
        <dbReference type="Pfam" id="PF07883"/>
    </source>
</evidence>
<dbReference type="InterPro" id="IPR014710">
    <property type="entry name" value="RmlC-like_jellyroll"/>
</dbReference>
<dbReference type="AlphaFoldDB" id="A0A1G6KX99"/>
<gene>
    <name evidence="2" type="ORF">SAMN05216323_102739</name>
</gene>
<dbReference type="GO" id="GO:0016853">
    <property type="term" value="F:isomerase activity"/>
    <property type="evidence" value="ECO:0007669"/>
    <property type="project" value="UniProtKB-KW"/>
</dbReference>
<sequence>MKITKFQDQALKDTPHKVDVREMYNKESAQAMLITLKPGESLKPHKTPVDVFFFIVEGLPTIHIGEESIQCEAKSLVESPANVVHSISNETDKAAGILVVKAPRPTALTKVL</sequence>
<keyword evidence="2" id="KW-0413">Isomerase</keyword>